<dbReference type="PANTHER" id="PTHR43245">
    <property type="entry name" value="BIFUNCTIONAL POLYMYXIN RESISTANCE PROTEIN ARNA"/>
    <property type="match status" value="1"/>
</dbReference>
<reference evidence="2 3" key="1">
    <citation type="submission" date="2015-05" db="EMBL/GenBank/DDBJ databases">
        <authorList>
            <person name="Tang B."/>
            <person name="Yu Y."/>
        </authorList>
    </citation>
    <scope>NUCLEOTIDE SEQUENCE [LARGE SCALE GENOMIC DNA]</scope>
    <source>
        <strain evidence="2 3">DSM 7029</strain>
    </source>
</reference>
<dbReference type="PANTHER" id="PTHR43245:SF52">
    <property type="entry name" value="NAD-DEPENDENT EPIMERASE_DEHYDRATASE"/>
    <property type="match status" value="1"/>
</dbReference>
<dbReference type="CDD" id="cd08946">
    <property type="entry name" value="SDR_e"/>
    <property type="match status" value="1"/>
</dbReference>
<evidence type="ECO:0000259" key="1">
    <source>
        <dbReference type="Pfam" id="PF01370"/>
    </source>
</evidence>
<sequence length="339" mass="36639">MVSRAAVPASDRGVVLLGATGFVGSAVVRQLATQVSCGRRFGDVRLLVHRRRLPLLPDGASVHAGSVAALPDGLLPAFPHVVIHCASKQIDHDGSGFGVNVTGVEHLARAVNRETRAILFVSSHSVYGEGPQRGVREDAPLQPASPLALSRAQCETALAALAARGACAVSVFRTRFVLGPGDRHVLPGLARLLAAGLSVGNGDQRYSVIDVDDFARILLAFAERHLNGTAPRARFEAYNVGYERPISLGEIRALLDERQPLPPPRWRLPVYEPLLRLIGRLPAARLRQMVQRLRLVGHDHYGDVAKLRAALGNDWLQTDPREAVRRALQGLHVEGRARA</sequence>
<evidence type="ECO:0000313" key="2">
    <source>
        <dbReference type="EMBL" id="AKJ29752.1"/>
    </source>
</evidence>
<protein>
    <submittedName>
        <fullName evidence="2">UDP-glucose 4-epimerase</fullName>
    </submittedName>
</protein>
<dbReference type="STRING" id="413882.AAW51_3061"/>
<accession>A0A0G3BK05</accession>
<dbReference type="InterPro" id="IPR050177">
    <property type="entry name" value="Lipid_A_modif_metabolic_enz"/>
</dbReference>
<evidence type="ECO:0000313" key="3">
    <source>
        <dbReference type="Proteomes" id="UP000035352"/>
    </source>
</evidence>
<dbReference type="Proteomes" id="UP000035352">
    <property type="component" value="Chromosome"/>
</dbReference>
<feature type="domain" description="NAD-dependent epimerase/dehydratase" evidence="1">
    <location>
        <begin position="14"/>
        <end position="241"/>
    </location>
</feature>
<keyword evidence="3" id="KW-1185">Reference proteome</keyword>
<proteinExistence type="predicted"/>
<dbReference type="Pfam" id="PF01370">
    <property type="entry name" value="Epimerase"/>
    <property type="match status" value="1"/>
</dbReference>
<gene>
    <name evidence="2" type="ORF">AAW51_3061</name>
</gene>
<dbReference type="Gene3D" id="3.40.50.720">
    <property type="entry name" value="NAD(P)-binding Rossmann-like Domain"/>
    <property type="match status" value="1"/>
</dbReference>
<dbReference type="EMBL" id="CP011371">
    <property type="protein sequence ID" value="AKJ29752.1"/>
    <property type="molecule type" value="Genomic_DNA"/>
</dbReference>
<dbReference type="InterPro" id="IPR036291">
    <property type="entry name" value="NAD(P)-bd_dom_sf"/>
</dbReference>
<organism evidence="2 3">
    <name type="scientific">Caldimonas brevitalea</name>
    <dbReference type="NCBI Taxonomy" id="413882"/>
    <lineage>
        <taxon>Bacteria</taxon>
        <taxon>Pseudomonadati</taxon>
        <taxon>Pseudomonadota</taxon>
        <taxon>Betaproteobacteria</taxon>
        <taxon>Burkholderiales</taxon>
        <taxon>Sphaerotilaceae</taxon>
        <taxon>Caldimonas</taxon>
    </lineage>
</organism>
<dbReference type="InterPro" id="IPR001509">
    <property type="entry name" value="Epimerase_deHydtase"/>
</dbReference>
<dbReference type="KEGG" id="pbh:AAW51_3061"/>
<name>A0A0G3BK05_9BURK</name>
<dbReference type="SUPFAM" id="SSF51735">
    <property type="entry name" value="NAD(P)-binding Rossmann-fold domains"/>
    <property type="match status" value="1"/>
</dbReference>
<dbReference type="AlphaFoldDB" id="A0A0G3BK05"/>